<dbReference type="AlphaFoldDB" id="A0A559LW58"/>
<dbReference type="Proteomes" id="UP000320707">
    <property type="component" value="Unassembled WGS sequence"/>
</dbReference>
<reference evidence="1 2" key="1">
    <citation type="journal article" date="2019" name="Microbiol. Resour. Announc.">
        <title>High-quality draft genome sequence of Fusarium oxysporum f. sp. cubense strain 160527, a causal agent of Panama disease.</title>
        <authorList>
            <person name="Asai S."/>
            <person name="Ayukawa Y."/>
            <person name="Gan P."/>
            <person name="Masuda S."/>
            <person name="Komatsu K."/>
            <person name="Shirasu K."/>
            <person name="Arie T."/>
        </authorList>
    </citation>
    <scope>NUCLEOTIDE SEQUENCE [LARGE SCALE GENOMIC DNA]</scope>
    <source>
        <strain evidence="1 2">160527</strain>
    </source>
</reference>
<organism evidence="1 2">
    <name type="scientific">Fusarium oxysporum f. sp. cubense</name>
    <dbReference type="NCBI Taxonomy" id="61366"/>
    <lineage>
        <taxon>Eukaryota</taxon>
        <taxon>Fungi</taxon>
        <taxon>Dikarya</taxon>
        <taxon>Ascomycota</taxon>
        <taxon>Pezizomycotina</taxon>
        <taxon>Sordariomycetes</taxon>
        <taxon>Hypocreomycetidae</taxon>
        <taxon>Hypocreales</taxon>
        <taxon>Nectriaceae</taxon>
        <taxon>Fusarium</taxon>
        <taxon>Fusarium oxysporum species complex</taxon>
    </lineage>
</organism>
<comment type="caution">
    <text evidence="1">The sequence shown here is derived from an EMBL/GenBank/DDBJ whole genome shotgun (WGS) entry which is preliminary data.</text>
</comment>
<evidence type="ECO:0000313" key="1">
    <source>
        <dbReference type="EMBL" id="TVY79615.1"/>
    </source>
</evidence>
<proteinExistence type="predicted"/>
<name>A0A559LW58_FUSOC</name>
<gene>
    <name evidence="1" type="ORF">Focb16_v008163</name>
</gene>
<evidence type="ECO:0000313" key="2">
    <source>
        <dbReference type="Proteomes" id="UP000320707"/>
    </source>
</evidence>
<accession>A0A559LW58</accession>
<sequence length="115" mass="12578">MTLVEAFDRGEARLARRILRVIRVVLKEVLQHQHPAAPQEAGQKAGMQVRRDPVAVLLDAQHGREVQQRVAVLLPAQLLLNATDAEAADGLIKRSDIVIDIAINIAIDIAIKIGI</sequence>
<dbReference type="EMBL" id="SRMI01000001">
    <property type="protein sequence ID" value="TVY79615.1"/>
    <property type="molecule type" value="Genomic_DNA"/>
</dbReference>
<protein>
    <submittedName>
        <fullName evidence="1">Uncharacterized protein</fullName>
    </submittedName>
</protein>